<keyword evidence="21" id="KW-1185">Reference proteome</keyword>
<evidence type="ECO:0000256" key="18">
    <source>
        <dbReference type="SAM" id="Coils"/>
    </source>
</evidence>
<evidence type="ECO:0000256" key="8">
    <source>
        <dbReference type="ARBA" id="ARBA00022824"/>
    </source>
</evidence>
<dbReference type="FunFam" id="3.30.420.40:FF:000720">
    <property type="entry name" value="Endoplasmic reticulum chaperone BiP"/>
    <property type="match status" value="1"/>
</dbReference>
<dbReference type="InterPro" id="IPR042050">
    <property type="entry name" value="BIP_NBD"/>
</dbReference>
<evidence type="ECO:0000256" key="2">
    <source>
        <dbReference type="ARBA" id="ARBA00007381"/>
    </source>
</evidence>
<evidence type="ECO:0000256" key="14">
    <source>
        <dbReference type="ARBA" id="ARBA00031291"/>
    </source>
</evidence>
<reference evidence="20 21" key="1">
    <citation type="submission" date="2018-03" db="EMBL/GenBank/DDBJ databases">
        <title>Draft genome sequence of Rohu Carp (Labeo rohita).</title>
        <authorList>
            <person name="Das P."/>
            <person name="Kushwaha B."/>
            <person name="Joshi C.G."/>
            <person name="Kumar D."/>
            <person name="Nagpure N.S."/>
            <person name="Sahoo L."/>
            <person name="Das S.P."/>
            <person name="Bit A."/>
            <person name="Patnaik S."/>
            <person name="Meher P.K."/>
            <person name="Jayasankar P."/>
            <person name="Koringa P.G."/>
            <person name="Patel N.V."/>
            <person name="Hinsu A.T."/>
            <person name="Kumar R."/>
            <person name="Pandey M."/>
            <person name="Agarwal S."/>
            <person name="Srivastava S."/>
            <person name="Singh M."/>
            <person name="Iquebal M.A."/>
            <person name="Jaiswal S."/>
            <person name="Angadi U.B."/>
            <person name="Kumar N."/>
            <person name="Raza M."/>
            <person name="Shah T.M."/>
            <person name="Rai A."/>
            <person name="Jena J.K."/>
        </authorList>
    </citation>
    <scope>NUCLEOTIDE SEQUENCE [LARGE SCALE GENOMIC DNA]</scope>
    <source>
        <strain evidence="20">DASCIFA01</strain>
        <tissue evidence="20">Testis</tissue>
    </source>
</reference>
<feature type="chain" id="PRO_5019825475" description="Endoplasmic reticulum chaperone BIP" evidence="19">
    <location>
        <begin position="16"/>
        <end position="395"/>
    </location>
</feature>
<evidence type="ECO:0000256" key="5">
    <source>
        <dbReference type="ARBA" id="ARBA00022729"/>
    </source>
</evidence>
<dbReference type="PRINTS" id="PR00301">
    <property type="entry name" value="HEATSHOCK70"/>
</dbReference>
<evidence type="ECO:0000256" key="13">
    <source>
        <dbReference type="ARBA" id="ARBA00031035"/>
    </source>
</evidence>
<dbReference type="Proteomes" id="UP000290572">
    <property type="component" value="Unassembled WGS sequence"/>
</dbReference>
<feature type="signal peptide" evidence="19">
    <location>
        <begin position="1"/>
        <end position="15"/>
    </location>
</feature>
<dbReference type="SUPFAM" id="SSF53067">
    <property type="entry name" value="Actin-like ATPase domain"/>
    <property type="match status" value="2"/>
</dbReference>
<dbReference type="PANTHER" id="PTHR19375">
    <property type="entry name" value="HEAT SHOCK PROTEIN 70KDA"/>
    <property type="match status" value="1"/>
</dbReference>
<dbReference type="EMBL" id="QBIY01011202">
    <property type="protein sequence ID" value="RXN34233.1"/>
    <property type="molecule type" value="Genomic_DNA"/>
</dbReference>
<keyword evidence="7" id="KW-0378">Hydrolase</keyword>
<dbReference type="Gene3D" id="3.30.420.40">
    <property type="match status" value="2"/>
</dbReference>
<dbReference type="PROSITE" id="PS51257">
    <property type="entry name" value="PROKAR_LIPOPROTEIN"/>
    <property type="match status" value="1"/>
</dbReference>
<comment type="similarity">
    <text evidence="2">Belongs to the heat shock protein 70 family.</text>
</comment>
<comment type="caution">
    <text evidence="20">The sequence shown here is derived from an EMBL/GenBank/DDBJ whole genome shotgun (WGS) entry which is preliminary data.</text>
</comment>
<dbReference type="InterPro" id="IPR043129">
    <property type="entry name" value="ATPase_NBD"/>
</dbReference>
<evidence type="ECO:0000256" key="10">
    <source>
        <dbReference type="ARBA" id="ARBA00023186"/>
    </source>
</evidence>
<evidence type="ECO:0000256" key="6">
    <source>
        <dbReference type="ARBA" id="ARBA00022741"/>
    </source>
</evidence>
<accession>A0A498NQP7</accession>
<comment type="subcellular location">
    <subcellularLocation>
        <location evidence="1">Endoplasmic reticulum lumen</location>
    </subcellularLocation>
</comment>
<evidence type="ECO:0000256" key="16">
    <source>
        <dbReference type="ARBA" id="ARBA00048056"/>
    </source>
</evidence>
<keyword evidence="5 19" id="KW-0732">Signal</keyword>
<comment type="catalytic activity">
    <reaction evidence="16">
        <text>ATP + H2O = ADP + phosphate + H(+)</text>
        <dbReference type="Rhea" id="RHEA:13065"/>
        <dbReference type="ChEBI" id="CHEBI:15377"/>
        <dbReference type="ChEBI" id="CHEBI:15378"/>
        <dbReference type="ChEBI" id="CHEBI:30616"/>
        <dbReference type="ChEBI" id="CHEBI:43474"/>
        <dbReference type="ChEBI" id="CHEBI:456216"/>
        <dbReference type="EC" id="3.6.4.10"/>
    </reaction>
</comment>
<dbReference type="InterPro" id="IPR013126">
    <property type="entry name" value="Hsp_70_fam"/>
</dbReference>
<gene>
    <name evidence="20" type="ORF">ROHU_015073</name>
</gene>
<keyword evidence="18" id="KW-0175">Coiled coil</keyword>
<feature type="coiled-coil region" evidence="18">
    <location>
        <begin position="293"/>
        <end position="327"/>
    </location>
</feature>
<protein>
    <recommendedName>
        <fullName evidence="17">Endoplasmic reticulum chaperone BIP</fullName>
        <ecNumber evidence="3">3.6.4.10</ecNumber>
    </recommendedName>
    <alternativeName>
        <fullName evidence="11">78 kDa glucose-regulated protein</fullName>
    </alternativeName>
    <alternativeName>
        <fullName evidence="14">Binding-immunoglobulin protein</fullName>
    </alternativeName>
    <alternativeName>
        <fullName evidence="4">Endoplasmic reticulum chaperone BiP</fullName>
    </alternativeName>
    <alternativeName>
        <fullName evidence="13">Heat shock protein 70 family protein 5</fullName>
    </alternativeName>
    <alternativeName>
        <fullName evidence="12">Heat shock protein family A member 5</fullName>
    </alternativeName>
    <alternativeName>
        <fullName evidence="15">Immunoglobulin heavy chain-binding protein</fullName>
    </alternativeName>
</protein>
<evidence type="ECO:0000256" key="17">
    <source>
        <dbReference type="ARBA" id="ARBA00069311"/>
    </source>
</evidence>
<dbReference type="CDD" id="cd10241">
    <property type="entry name" value="ASKHA_NBD_HSP70_BiP"/>
    <property type="match status" value="1"/>
</dbReference>
<dbReference type="EC" id="3.6.4.10" evidence="3"/>
<dbReference type="STRING" id="84645.A0A498NQP7"/>
<evidence type="ECO:0007829" key="22">
    <source>
        <dbReference type="PeptideAtlas" id="A0A498NQP7"/>
    </source>
</evidence>
<dbReference type="FunFam" id="3.90.640.10:FF:000153">
    <property type="entry name" value="Endoplasmic reticulum chaperone BiP"/>
    <property type="match status" value="1"/>
</dbReference>
<evidence type="ECO:0000256" key="4">
    <source>
        <dbReference type="ARBA" id="ARBA00019933"/>
    </source>
</evidence>
<keyword evidence="9" id="KW-0067">ATP-binding</keyword>
<dbReference type="GO" id="GO:0005788">
    <property type="term" value="C:endoplasmic reticulum lumen"/>
    <property type="evidence" value="ECO:0007669"/>
    <property type="project" value="UniProtKB-SubCell"/>
</dbReference>
<evidence type="ECO:0000313" key="21">
    <source>
        <dbReference type="Proteomes" id="UP000290572"/>
    </source>
</evidence>
<evidence type="ECO:0000256" key="11">
    <source>
        <dbReference type="ARBA" id="ARBA00029695"/>
    </source>
</evidence>
<dbReference type="GO" id="GO:0005524">
    <property type="term" value="F:ATP binding"/>
    <property type="evidence" value="ECO:0007669"/>
    <property type="project" value="UniProtKB-KW"/>
</dbReference>
<keyword evidence="22" id="KW-1267">Proteomics identification</keyword>
<dbReference type="PROSITE" id="PS00329">
    <property type="entry name" value="HSP70_2"/>
    <property type="match status" value="1"/>
</dbReference>
<evidence type="ECO:0000256" key="7">
    <source>
        <dbReference type="ARBA" id="ARBA00022801"/>
    </source>
</evidence>
<dbReference type="GO" id="GO:0140662">
    <property type="term" value="F:ATP-dependent protein folding chaperone"/>
    <property type="evidence" value="ECO:0007669"/>
    <property type="project" value="InterPro"/>
</dbReference>
<dbReference type="InterPro" id="IPR018181">
    <property type="entry name" value="Heat_shock_70_CS"/>
</dbReference>
<proteinExistence type="evidence at protein level"/>
<dbReference type="FunFam" id="3.30.30.30:FF:000001">
    <property type="entry name" value="heat shock 70 kDa protein-like"/>
    <property type="match status" value="1"/>
</dbReference>
<dbReference type="AlphaFoldDB" id="A0A498NQP7"/>
<evidence type="ECO:0000313" key="20">
    <source>
        <dbReference type="EMBL" id="RXN34233.1"/>
    </source>
</evidence>
<keyword evidence="8" id="KW-0256">Endoplasmic reticulum</keyword>
<dbReference type="GO" id="GO:0016787">
    <property type="term" value="F:hydrolase activity"/>
    <property type="evidence" value="ECO:0007669"/>
    <property type="project" value="UniProtKB-KW"/>
</dbReference>
<evidence type="ECO:0000256" key="12">
    <source>
        <dbReference type="ARBA" id="ARBA00030223"/>
    </source>
</evidence>
<dbReference type="Pfam" id="PF00012">
    <property type="entry name" value="HSP70"/>
    <property type="match status" value="1"/>
</dbReference>
<dbReference type="PROSITE" id="PS00297">
    <property type="entry name" value="HSP70_1"/>
    <property type="match status" value="1"/>
</dbReference>
<name>A0A498NQP7_LABRO</name>
<evidence type="ECO:0000256" key="9">
    <source>
        <dbReference type="ARBA" id="ARBA00022840"/>
    </source>
</evidence>
<evidence type="ECO:0000256" key="19">
    <source>
        <dbReference type="SAM" id="SignalP"/>
    </source>
</evidence>
<keyword evidence="10" id="KW-0143">Chaperone</keyword>
<evidence type="ECO:0000256" key="3">
    <source>
        <dbReference type="ARBA" id="ARBA00012554"/>
    </source>
</evidence>
<dbReference type="Gene3D" id="3.90.640.10">
    <property type="entry name" value="Actin, Chain A, domain 4"/>
    <property type="match status" value="1"/>
</dbReference>
<keyword evidence="6" id="KW-0547">Nucleotide-binding</keyword>
<evidence type="ECO:0000256" key="1">
    <source>
        <dbReference type="ARBA" id="ARBA00004319"/>
    </source>
</evidence>
<organism evidence="20 21">
    <name type="scientific">Labeo rohita</name>
    <name type="common">Indian major carp</name>
    <name type="synonym">Cyprinus rohita</name>
    <dbReference type="NCBI Taxonomy" id="84645"/>
    <lineage>
        <taxon>Eukaryota</taxon>
        <taxon>Metazoa</taxon>
        <taxon>Chordata</taxon>
        <taxon>Craniata</taxon>
        <taxon>Vertebrata</taxon>
        <taxon>Euteleostomi</taxon>
        <taxon>Actinopterygii</taxon>
        <taxon>Neopterygii</taxon>
        <taxon>Teleostei</taxon>
        <taxon>Ostariophysi</taxon>
        <taxon>Cypriniformes</taxon>
        <taxon>Cyprinidae</taxon>
        <taxon>Labeoninae</taxon>
        <taxon>Labeonini</taxon>
        <taxon>Labeo</taxon>
    </lineage>
</organism>
<evidence type="ECO:0000256" key="15">
    <source>
        <dbReference type="ARBA" id="ARBA00033037"/>
    </source>
</evidence>
<sequence>MRLLCLFLLVSGTSCRWFFSEDDKKETNNKKGDKEETYYKEEHYMKESVGTVIGIDLGTTYSCVGVFKNGRVEIIANDQGNRITPSYVAFTAKGERLIGDAAKNQLTSNPENTVFDAKRLIGRTWGDSSLQEDIKYLPFKVIEKKNKPHIQLDIGSGQMKTFAPEEISAMVLTKMKETAEAYLGKKVTHAVVTVPARFNNAQRQATKDAATIAGLNVLMIINEPSAAAIAYGLDKKDSEKNILVFDLGGGTFGVSVLTIDNGVFEVVATNGDTHLGGEDFNQRVMEHFIKLYKKKTDKDVRKDNRAVQKLRREVEKAKRTLSTQYQARIEIRSFFEGEDFSETLTRAKFEELNMMVLEDSDLKKSDIDEIVLVVASTRIPKIQQLVKEFFNGKER</sequence>